<feature type="compositionally biased region" description="Polar residues" evidence="5">
    <location>
        <begin position="274"/>
        <end position="285"/>
    </location>
</feature>
<dbReference type="InterPro" id="IPR050319">
    <property type="entry name" value="ABC_transp_ATP-bind"/>
</dbReference>
<keyword evidence="3" id="KW-0547">Nucleotide-binding</keyword>
<dbReference type="InterPro" id="IPR003439">
    <property type="entry name" value="ABC_transporter-like_ATP-bd"/>
</dbReference>
<sequence>MSVLDHGPVDPAPVEPGRPPVVSARDVVVAYRTGHGRRAEQVHALKGVSLDIMPGQTLGVVGESGSGKTTLGRVLLGLVRPTSGQVLFDGLPVTGRGTARRLRGRLQVVLQNPDWSLNPTLHVWRSVAEPLAVTGRTARRARREAVADMLVLVGLDPALADRHPHQLSGGQRQRVAIARAMITRPDLIVFDEAVTALDVSVQTQVLNLIRDLQAERGFAALFISHDIAAVRYVSHGLAVTYHGQIVESGPVERFYDRAEHPYTRRLIGAMPTITKPTSTMQTTRPVSRREKDDLP</sequence>
<keyword evidence="4" id="KW-0067">ATP-binding</keyword>
<feature type="region of interest" description="Disordered" evidence="5">
    <location>
        <begin position="274"/>
        <end position="295"/>
    </location>
</feature>
<dbReference type="OrthoDB" id="8481147at2"/>
<feature type="compositionally biased region" description="Pro residues" evidence="5">
    <location>
        <begin position="10"/>
        <end position="19"/>
    </location>
</feature>
<proteinExistence type="inferred from homology"/>
<dbReference type="GO" id="GO:0005524">
    <property type="term" value="F:ATP binding"/>
    <property type="evidence" value="ECO:0007669"/>
    <property type="project" value="UniProtKB-KW"/>
</dbReference>
<dbReference type="Pfam" id="PF08352">
    <property type="entry name" value="oligo_HPY"/>
    <property type="match status" value="1"/>
</dbReference>
<feature type="domain" description="ABC transporter" evidence="6">
    <location>
        <begin position="22"/>
        <end position="267"/>
    </location>
</feature>
<dbReference type="InterPro" id="IPR003593">
    <property type="entry name" value="AAA+_ATPase"/>
</dbReference>
<evidence type="ECO:0000313" key="7">
    <source>
        <dbReference type="EMBL" id="GES10499.1"/>
    </source>
</evidence>
<keyword evidence="2" id="KW-0813">Transport</keyword>
<evidence type="ECO:0000256" key="3">
    <source>
        <dbReference type="ARBA" id="ARBA00022741"/>
    </source>
</evidence>
<dbReference type="PANTHER" id="PTHR43776:SF7">
    <property type="entry name" value="D,D-DIPEPTIDE TRANSPORT ATP-BINDING PROTEIN DDPF-RELATED"/>
    <property type="match status" value="1"/>
</dbReference>
<dbReference type="GO" id="GO:0055085">
    <property type="term" value="P:transmembrane transport"/>
    <property type="evidence" value="ECO:0007669"/>
    <property type="project" value="UniProtKB-ARBA"/>
</dbReference>
<dbReference type="RefSeq" id="WP_155355935.1">
    <property type="nucleotide sequence ID" value="NZ_BAAAHL010000010.1"/>
</dbReference>
<evidence type="ECO:0000256" key="1">
    <source>
        <dbReference type="ARBA" id="ARBA00005417"/>
    </source>
</evidence>
<reference evidence="7 8" key="1">
    <citation type="submission" date="2019-10" db="EMBL/GenBank/DDBJ databases">
        <title>Whole genome shotgun sequence of Acrocarpospora macrocephala NBRC 16266.</title>
        <authorList>
            <person name="Ichikawa N."/>
            <person name="Kimura A."/>
            <person name="Kitahashi Y."/>
            <person name="Komaki H."/>
            <person name="Oguchi A."/>
        </authorList>
    </citation>
    <scope>NUCLEOTIDE SEQUENCE [LARGE SCALE GENOMIC DNA]</scope>
    <source>
        <strain evidence="7 8">NBRC 16266</strain>
    </source>
</reference>
<evidence type="ECO:0000259" key="6">
    <source>
        <dbReference type="PROSITE" id="PS50893"/>
    </source>
</evidence>
<dbReference type="PANTHER" id="PTHR43776">
    <property type="entry name" value="TRANSPORT ATP-BINDING PROTEIN"/>
    <property type="match status" value="1"/>
</dbReference>
<keyword evidence="8" id="KW-1185">Reference proteome</keyword>
<dbReference type="GO" id="GO:0015833">
    <property type="term" value="P:peptide transport"/>
    <property type="evidence" value="ECO:0007669"/>
    <property type="project" value="InterPro"/>
</dbReference>
<dbReference type="Proteomes" id="UP000331127">
    <property type="component" value="Unassembled WGS sequence"/>
</dbReference>
<comment type="caution">
    <text evidence="7">The sequence shown here is derived from an EMBL/GenBank/DDBJ whole genome shotgun (WGS) entry which is preliminary data.</text>
</comment>
<dbReference type="SUPFAM" id="SSF52540">
    <property type="entry name" value="P-loop containing nucleoside triphosphate hydrolases"/>
    <property type="match status" value="1"/>
</dbReference>
<evidence type="ECO:0000256" key="4">
    <source>
        <dbReference type="ARBA" id="ARBA00022840"/>
    </source>
</evidence>
<dbReference type="SMART" id="SM00382">
    <property type="entry name" value="AAA"/>
    <property type="match status" value="1"/>
</dbReference>
<organism evidence="7 8">
    <name type="scientific">Acrocarpospora macrocephala</name>
    <dbReference type="NCBI Taxonomy" id="150177"/>
    <lineage>
        <taxon>Bacteria</taxon>
        <taxon>Bacillati</taxon>
        <taxon>Actinomycetota</taxon>
        <taxon>Actinomycetes</taxon>
        <taxon>Streptosporangiales</taxon>
        <taxon>Streptosporangiaceae</taxon>
        <taxon>Acrocarpospora</taxon>
    </lineage>
</organism>
<gene>
    <name evidence="7" type="ORF">Amac_040960</name>
</gene>
<dbReference type="PROSITE" id="PS00211">
    <property type="entry name" value="ABC_TRANSPORTER_1"/>
    <property type="match status" value="1"/>
</dbReference>
<protein>
    <recommendedName>
        <fullName evidence="6">ABC transporter domain-containing protein</fullName>
    </recommendedName>
</protein>
<dbReference type="InterPro" id="IPR027417">
    <property type="entry name" value="P-loop_NTPase"/>
</dbReference>
<feature type="region of interest" description="Disordered" evidence="5">
    <location>
        <begin position="1"/>
        <end position="20"/>
    </location>
</feature>
<dbReference type="InterPro" id="IPR017871">
    <property type="entry name" value="ABC_transporter-like_CS"/>
</dbReference>
<dbReference type="GO" id="GO:0016887">
    <property type="term" value="F:ATP hydrolysis activity"/>
    <property type="evidence" value="ECO:0007669"/>
    <property type="project" value="InterPro"/>
</dbReference>
<evidence type="ECO:0000313" key="8">
    <source>
        <dbReference type="Proteomes" id="UP000331127"/>
    </source>
</evidence>
<dbReference type="CDD" id="cd03257">
    <property type="entry name" value="ABC_NikE_OppD_transporters"/>
    <property type="match status" value="1"/>
</dbReference>
<evidence type="ECO:0000256" key="2">
    <source>
        <dbReference type="ARBA" id="ARBA00022448"/>
    </source>
</evidence>
<accession>A0A5M3WQU2</accession>
<name>A0A5M3WQU2_9ACTN</name>
<dbReference type="PROSITE" id="PS50893">
    <property type="entry name" value="ABC_TRANSPORTER_2"/>
    <property type="match status" value="1"/>
</dbReference>
<dbReference type="EMBL" id="BLAE01000022">
    <property type="protein sequence ID" value="GES10499.1"/>
    <property type="molecule type" value="Genomic_DNA"/>
</dbReference>
<dbReference type="AlphaFoldDB" id="A0A5M3WQU2"/>
<dbReference type="Gene3D" id="3.40.50.300">
    <property type="entry name" value="P-loop containing nucleotide triphosphate hydrolases"/>
    <property type="match status" value="1"/>
</dbReference>
<comment type="similarity">
    <text evidence="1">Belongs to the ABC transporter superfamily.</text>
</comment>
<evidence type="ECO:0000256" key="5">
    <source>
        <dbReference type="SAM" id="MobiDB-lite"/>
    </source>
</evidence>
<dbReference type="InterPro" id="IPR013563">
    <property type="entry name" value="Oligopep_ABC_C"/>
</dbReference>
<dbReference type="Pfam" id="PF00005">
    <property type="entry name" value="ABC_tran"/>
    <property type="match status" value="1"/>
</dbReference>